<dbReference type="RefSeq" id="WP_192764745.1">
    <property type="nucleotide sequence ID" value="NZ_JADBEB010000001.1"/>
</dbReference>
<dbReference type="Proteomes" id="UP000649753">
    <property type="component" value="Unassembled WGS sequence"/>
</dbReference>
<comment type="caution">
    <text evidence="7">The sequence shown here is derived from an EMBL/GenBank/DDBJ whole genome shotgun (WGS) entry which is preliminary data.</text>
</comment>
<accession>A0A927M0D1</accession>
<evidence type="ECO:0000256" key="4">
    <source>
        <dbReference type="ARBA" id="ARBA00022842"/>
    </source>
</evidence>
<dbReference type="InterPro" id="IPR029060">
    <property type="entry name" value="PIN-like_dom_sf"/>
</dbReference>
<keyword evidence="8" id="KW-1185">Reference proteome</keyword>
<reference evidence="7" key="1">
    <citation type="submission" date="2020-10" db="EMBL/GenBank/DDBJ databases">
        <title>Sequencing the genomes of 1000 actinobacteria strains.</title>
        <authorList>
            <person name="Klenk H.-P."/>
        </authorList>
    </citation>
    <scope>NUCLEOTIDE SEQUENCE</scope>
    <source>
        <strain evidence="7">DSM 46832</strain>
    </source>
</reference>
<dbReference type="GO" id="GO:0016787">
    <property type="term" value="F:hydrolase activity"/>
    <property type="evidence" value="ECO:0007669"/>
    <property type="project" value="UniProtKB-KW"/>
</dbReference>
<keyword evidence="3" id="KW-0378">Hydrolase</keyword>
<evidence type="ECO:0000256" key="1">
    <source>
        <dbReference type="ARBA" id="ARBA00022722"/>
    </source>
</evidence>
<dbReference type="CDD" id="cd09854">
    <property type="entry name" value="PIN_VapC-like"/>
    <property type="match status" value="1"/>
</dbReference>
<dbReference type="SUPFAM" id="SSF88723">
    <property type="entry name" value="PIN domain-like"/>
    <property type="match status" value="1"/>
</dbReference>
<keyword evidence="2" id="KW-0479">Metal-binding</keyword>
<dbReference type="EMBL" id="JADBEB010000001">
    <property type="protein sequence ID" value="MBE1484371.1"/>
    <property type="molecule type" value="Genomic_DNA"/>
</dbReference>
<gene>
    <name evidence="7" type="ORF">H4W31_000009</name>
</gene>
<proteinExistence type="predicted"/>
<protein>
    <submittedName>
        <fullName evidence="7">Nucleic acid-binding protein</fullName>
    </submittedName>
</protein>
<organism evidence="7 8">
    <name type="scientific">Plantactinospora soyae</name>
    <dbReference type="NCBI Taxonomy" id="1544732"/>
    <lineage>
        <taxon>Bacteria</taxon>
        <taxon>Bacillati</taxon>
        <taxon>Actinomycetota</taxon>
        <taxon>Actinomycetes</taxon>
        <taxon>Micromonosporales</taxon>
        <taxon>Micromonosporaceae</taxon>
        <taxon>Plantactinospora</taxon>
    </lineage>
</organism>
<dbReference type="Pfam" id="PF13470">
    <property type="entry name" value="PIN_3"/>
    <property type="match status" value="1"/>
</dbReference>
<dbReference type="GO" id="GO:0046872">
    <property type="term" value="F:metal ion binding"/>
    <property type="evidence" value="ECO:0007669"/>
    <property type="project" value="UniProtKB-KW"/>
</dbReference>
<name>A0A927M0D1_9ACTN</name>
<keyword evidence="4" id="KW-0460">Magnesium</keyword>
<feature type="domain" description="PIN" evidence="6">
    <location>
        <begin position="4"/>
        <end position="117"/>
    </location>
</feature>
<sequence>MFTALLDTCVLWPSLQRDFLLSLAIEGMYRPVWSAVILEELEYEERVKWIERGEEDALATRRARHLIEQMRQHFDDAEVTGWEGLEGTYGLPDPDDEHLVAAAFVGSAGAIITHNIRDLPQSKMPAGVQVLPPQEFAANTVSLDPVRARAAVAAIARRSGRVGPTRTEEDIMETLSERYRMTSAVEVMRRASVGASGLRITRPRDGGSARPTRTPG</sequence>
<evidence type="ECO:0000313" key="8">
    <source>
        <dbReference type="Proteomes" id="UP000649753"/>
    </source>
</evidence>
<evidence type="ECO:0000256" key="3">
    <source>
        <dbReference type="ARBA" id="ARBA00022801"/>
    </source>
</evidence>
<dbReference type="GO" id="GO:0004518">
    <property type="term" value="F:nuclease activity"/>
    <property type="evidence" value="ECO:0007669"/>
    <property type="project" value="UniProtKB-KW"/>
</dbReference>
<feature type="region of interest" description="Disordered" evidence="5">
    <location>
        <begin position="195"/>
        <end position="216"/>
    </location>
</feature>
<evidence type="ECO:0000259" key="6">
    <source>
        <dbReference type="Pfam" id="PF13470"/>
    </source>
</evidence>
<evidence type="ECO:0000256" key="2">
    <source>
        <dbReference type="ARBA" id="ARBA00022723"/>
    </source>
</evidence>
<dbReference type="AlphaFoldDB" id="A0A927M0D1"/>
<evidence type="ECO:0000256" key="5">
    <source>
        <dbReference type="SAM" id="MobiDB-lite"/>
    </source>
</evidence>
<evidence type="ECO:0000313" key="7">
    <source>
        <dbReference type="EMBL" id="MBE1484371.1"/>
    </source>
</evidence>
<keyword evidence="1" id="KW-0540">Nuclease</keyword>
<dbReference type="InterPro" id="IPR002716">
    <property type="entry name" value="PIN_dom"/>
</dbReference>